<feature type="transmembrane region" description="Helical" evidence="7">
    <location>
        <begin position="306"/>
        <end position="332"/>
    </location>
</feature>
<dbReference type="Pfam" id="PF19053">
    <property type="entry name" value="EccD"/>
    <property type="match status" value="1"/>
</dbReference>
<reference evidence="9 10" key="1">
    <citation type="submission" date="2019-08" db="EMBL/GenBank/DDBJ databases">
        <authorList>
            <person name="Lei W."/>
        </authorList>
    </citation>
    <scope>NUCLEOTIDE SEQUENCE [LARGE SCALE GENOMIC DNA]</scope>
    <source>
        <strain evidence="9 10">CCUG 58627</strain>
    </source>
</reference>
<evidence type="ECO:0000256" key="7">
    <source>
        <dbReference type="SAM" id="Phobius"/>
    </source>
</evidence>
<keyword evidence="5 7" id="KW-1133">Transmembrane helix</keyword>
<comment type="subcellular location">
    <subcellularLocation>
        <location evidence="1">Cell membrane</location>
        <topology evidence="1">Multi-pass membrane protein</topology>
    </subcellularLocation>
</comment>
<feature type="transmembrane region" description="Helical" evidence="7">
    <location>
        <begin position="109"/>
        <end position="129"/>
    </location>
</feature>
<feature type="transmembrane region" description="Helical" evidence="7">
    <location>
        <begin position="248"/>
        <end position="271"/>
    </location>
</feature>
<protein>
    <submittedName>
        <fullName evidence="9">Type VII secretion integral membrane protein EccD</fullName>
    </submittedName>
</protein>
<feature type="transmembrane region" description="Helical" evidence="7">
    <location>
        <begin position="191"/>
        <end position="211"/>
    </location>
</feature>
<evidence type="ECO:0000259" key="8">
    <source>
        <dbReference type="Pfam" id="PF19053"/>
    </source>
</evidence>
<dbReference type="InterPro" id="IPR006707">
    <property type="entry name" value="T7SS_EccD"/>
</dbReference>
<name>A0A5C5UA93_9CORY</name>
<evidence type="ECO:0000256" key="4">
    <source>
        <dbReference type="ARBA" id="ARBA00022692"/>
    </source>
</evidence>
<keyword evidence="4 7" id="KW-0812">Transmembrane</keyword>
<dbReference type="AlphaFoldDB" id="A0A5C5UA93"/>
<keyword evidence="6 7" id="KW-0472">Membrane</keyword>
<evidence type="ECO:0000256" key="1">
    <source>
        <dbReference type="ARBA" id="ARBA00004651"/>
    </source>
</evidence>
<dbReference type="NCBIfam" id="TIGR03920">
    <property type="entry name" value="T7SS_EccD"/>
    <property type="match status" value="1"/>
</dbReference>
<evidence type="ECO:0000256" key="6">
    <source>
        <dbReference type="ARBA" id="ARBA00023136"/>
    </source>
</evidence>
<dbReference type="EMBL" id="VOHM01000027">
    <property type="protein sequence ID" value="TWT22817.1"/>
    <property type="molecule type" value="Genomic_DNA"/>
</dbReference>
<accession>A0A5C5UA93</accession>
<comment type="similarity">
    <text evidence="2">Belongs to the EccD/Snm4 family.</text>
</comment>
<feature type="domain" description="EccD-like transmembrane" evidence="8">
    <location>
        <begin position="114"/>
        <end position="443"/>
    </location>
</feature>
<evidence type="ECO:0000256" key="2">
    <source>
        <dbReference type="ARBA" id="ARBA00006162"/>
    </source>
</evidence>
<gene>
    <name evidence="9" type="primary">eccD</name>
    <name evidence="9" type="ORF">FRX94_10790</name>
</gene>
<dbReference type="RefSeq" id="WP_146325352.1">
    <property type="nucleotide sequence ID" value="NZ_BAABLR010000012.1"/>
</dbReference>
<dbReference type="OrthoDB" id="4426863at2"/>
<feature type="transmembrane region" description="Helical" evidence="7">
    <location>
        <begin position="136"/>
        <end position="158"/>
    </location>
</feature>
<evidence type="ECO:0000256" key="5">
    <source>
        <dbReference type="ARBA" id="ARBA00022989"/>
    </source>
</evidence>
<proteinExistence type="inferred from homology"/>
<feature type="transmembrane region" description="Helical" evidence="7">
    <location>
        <begin position="369"/>
        <end position="401"/>
    </location>
</feature>
<dbReference type="Pfam" id="PF08817">
    <property type="entry name" value="YukD"/>
    <property type="match status" value="1"/>
</dbReference>
<dbReference type="InterPro" id="IPR044049">
    <property type="entry name" value="EccD_transm"/>
</dbReference>
<comment type="caution">
    <text evidence="9">The sequence shown here is derived from an EMBL/GenBank/DDBJ whole genome shotgun (WGS) entry which is preliminary data.</text>
</comment>
<keyword evidence="3" id="KW-1003">Cell membrane</keyword>
<feature type="transmembrane region" description="Helical" evidence="7">
    <location>
        <begin position="338"/>
        <end position="357"/>
    </location>
</feature>
<dbReference type="GO" id="GO:0005886">
    <property type="term" value="C:plasma membrane"/>
    <property type="evidence" value="ECO:0007669"/>
    <property type="project" value="UniProtKB-SubCell"/>
</dbReference>
<feature type="transmembrane region" description="Helical" evidence="7">
    <location>
        <begin position="223"/>
        <end position="242"/>
    </location>
</feature>
<dbReference type="InterPro" id="IPR024962">
    <property type="entry name" value="YukD-like"/>
</dbReference>
<evidence type="ECO:0000313" key="10">
    <source>
        <dbReference type="Proteomes" id="UP000320791"/>
    </source>
</evidence>
<evidence type="ECO:0000313" key="9">
    <source>
        <dbReference type="EMBL" id="TWT22817.1"/>
    </source>
</evidence>
<sequence length="444" mass="45544">MTMNTILHLTVRLEAPGTHRRQADLALPAHSSVAEILGEVLDLLHAPSISAPWQPTTTAGTVLDATAPLSALPLTHGDIVVLRPFADTPEPLVVDTAEALVSVPLPHPATQLSAAATGAGLVGFVWWCWTLPHHQWLAFASGALACVTLLALATRFALSSPVSRWVLASGTPIPAGCAAWTYVTSGDDGRGALLVAGLTAVAAMACACVAVQVVSYCPAMINACWGTVLFVLLCGVAAFGLAPHDLWLAGPAAACVGFALVSLIVVPSLAVHIAGCSVPRLPSAGEDFTVADSGSPPAQTQTSARLAVLLLDGMVLGLSFSGCAGIAAACVLCPPGSAPYVAALCAATSAAVGFHAIRHRSPWSTWALWVWALMCLVCSVSTLPLVGFLLVAGCLSCVLWAGRVPEFTPTLVCWFERLEAFAIAVALPLAAHVAGLFVAIRGLG</sequence>
<keyword evidence="10" id="KW-1185">Reference proteome</keyword>
<evidence type="ECO:0000256" key="3">
    <source>
        <dbReference type="ARBA" id="ARBA00022475"/>
    </source>
</evidence>
<dbReference type="Proteomes" id="UP000320791">
    <property type="component" value="Unassembled WGS sequence"/>
</dbReference>
<organism evidence="9 10">
    <name type="scientific">Corynebacterium canis</name>
    <dbReference type="NCBI Taxonomy" id="679663"/>
    <lineage>
        <taxon>Bacteria</taxon>
        <taxon>Bacillati</taxon>
        <taxon>Actinomycetota</taxon>
        <taxon>Actinomycetes</taxon>
        <taxon>Mycobacteriales</taxon>
        <taxon>Corynebacteriaceae</taxon>
        <taxon>Corynebacterium</taxon>
    </lineage>
</organism>
<feature type="transmembrane region" description="Helical" evidence="7">
    <location>
        <begin position="421"/>
        <end position="440"/>
    </location>
</feature>